<dbReference type="PANTHER" id="PTHR30469:SF15">
    <property type="entry name" value="HLYD FAMILY OF SECRETION PROTEINS"/>
    <property type="match status" value="1"/>
</dbReference>
<dbReference type="Pfam" id="PF25917">
    <property type="entry name" value="BSH_RND"/>
    <property type="match status" value="1"/>
</dbReference>
<name>A0A1N7LS75_9FLAO</name>
<dbReference type="PROSITE" id="PS51257">
    <property type="entry name" value="PROKAR_LIPOPROTEIN"/>
    <property type="match status" value="1"/>
</dbReference>
<reference evidence="7" key="1">
    <citation type="submission" date="2017-01" db="EMBL/GenBank/DDBJ databases">
        <authorList>
            <person name="Varghese N."/>
            <person name="Submissions S."/>
        </authorList>
    </citation>
    <scope>NUCLEOTIDE SEQUENCE [LARGE SCALE GENOMIC DNA]</scope>
    <source>
        <strain evidence="7">DSM 23145</strain>
    </source>
</reference>
<feature type="domain" description="Multidrug resistance protein MdtA-like alpha-helical hairpin" evidence="3">
    <location>
        <begin position="100"/>
        <end position="156"/>
    </location>
</feature>
<dbReference type="InterPro" id="IPR058624">
    <property type="entry name" value="MdtA-like_HH"/>
</dbReference>
<dbReference type="Proteomes" id="UP000185839">
    <property type="component" value="Unassembled WGS sequence"/>
</dbReference>
<feature type="chain" id="PRO_5013043287" evidence="2">
    <location>
        <begin position="20"/>
        <end position="359"/>
    </location>
</feature>
<accession>A0A1N7LS75</accession>
<dbReference type="InterPro" id="IPR058625">
    <property type="entry name" value="MdtA-like_BSH"/>
</dbReference>
<feature type="domain" description="YknX-like C-terminal permuted SH3-like" evidence="5">
    <location>
        <begin position="291"/>
        <end position="357"/>
    </location>
</feature>
<keyword evidence="2" id="KW-0732">Signal</keyword>
<dbReference type="OrthoDB" id="9806939at2"/>
<dbReference type="Gene3D" id="2.40.420.20">
    <property type="match status" value="1"/>
</dbReference>
<dbReference type="Pfam" id="PF25989">
    <property type="entry name" value="YknX_C"/>
    <property type="match status" value="1"/>
</dbReference>
<feature type="domain" description="Multidrug resistance protein MdtA-like barrel-sandwich hybrid" evidence="4">
    <location>
        <begin position="57"/>
        <end position="192"/>
    </location>
</feature>
<evidence type="ECO:0000259" key="4">
    <source>
        <dbReference type="Pfam" id="PF25917"/>
    </source>
</evidence>
<dbReference type="Gene3D" id="2.40.50.100">
    <property type="match status" value="1"/>
</dbReference>
<dbReference type="GO" id="GO:1990281">
    <property type="term" value="C:efflux pump complex"/>
    <property type="evidence" value="ECO:0007669"/>
    <property type="project" value="TreeGrafter"/>
</dbReference>
<evidence type="ECO:0000256" key="1">
    <source>
        <dbReference type="ARBA" id="ARBA00009477"/>
    </source>
</evidence>
<dbReference type="AlphaFoldDB" id="A0A1N7LS75"/>
<sequence length="359" mass="38321">MKILVYSVLLLGLSISCSADEKDATLSQKPIQVAVNQSGNNSEGAYASASGKLVAKNAVNVSTRMMGYITGMKAEVGQNVNAGQLLVSINSTDIQAKGGQANAQISQAQANYNISKKDYDRFSNLYKNQSASQKELDDMRARYEMAKAGLDAANAMKSEVNSQYRYTNITAPISGVITAKFAAQGDMASPGMPLLTIESPSTLQAQVLVSEQNITLINQGMPVKITLKSTNQEIAGTVSEISKSSANTGGQYMVKVNVSNSANLLSGMFVNVQFPFKNAGKVNQDFQESVMIPKSALVEKGQLTGVYTISSNNTAVLRWVKTGKDFGDQIEVLSGLNSKESYIVSAQGKLYNGAKITTK</sequence>
<dbReference type="Gene3D" id="2.40.30.170">
    <property type="match status" value="1"/>
</dbReference>
<feature type="signal peptide" evidence="2">
    <location>
        <begin position="1"/>
        <end position="19"/>
    </location>
</feature>
<dbReference type="InterPro" id="IPR058637">
    <property type="entry name" value="YknX-like_C"/>
</dbReference>
<evidence type="ECO:0000313" key="6">
    <source>
        <dbReference type="EMBL" id="SIS76698.1"/>
    </source>
</evidence>
<evidence type="ECO:0000256" key="2">
    <source>
        <dbReference type="SAM" id="SignalP"/>
    </source>
</evidence>
<evidence type="ECO:0000259" key="3">
    <source>
        <dbReference type="Pfam" id="PF25876"/>
    </source>
</evidence>
<dbReference type="EMBL" id="FTOI01000006">
    <property type="protein sequence ID" value="SIS76698.1"/>
    <property type="molecule type" value="Genomic_DNA"/>
</dbReference>
<gene>
    <name evidence="6" type="ORF">SAMN05421789_10635</name>
</gene>
<comment type="similarity">
    <text evidence="1">Belongs to the membrane fusion protein (MFP) (TC 8.A.1) family.</text>
</comment>
<evidence type="ECO:0000313" key="7">
    <source>
        <dbReference type="Proteomes" id="UP000185839"/>
    </source>
</evidence>
<dbReference type="NCBIfam" id="TIGR01730">
    <property type="entry name" value="RND_mfp"/>
    <property type="match status" value="1"/>
</dbReference>
<evidence type="ECO:0000259" key="5">
    <source>
        <dbReference type="Pfam" id="PF25989"/>
    </source>
</evidence>
<organism evidence="6 7">
    <name type="scientific">Kaistella chaponensis</name>
    <dbReference type="NCBI Taxonomy" id="713588"/>
    <lineage>
        <taxon>Bacteria</taxon>
        <taxon>Pseudomonadati</taxon>
        <taxon>Bacteroidota</taxon>
        <taxon>Flavobacteriia</taxon>
        <taxon>Flavobacteriales</taxon>
        <taxon>Weeksellaceae</taxon>
        <taxon>Chryseobacterium group</taxon>
        <taxon>Kaistella</taxon>
    </lineage>
</organism>
<dbReference type="PANTHER" id="PTHR30469">
    <property type="entry name" value="MULTIDRUG RESISTANCE PROTEIN MDTA"/>
    <property type="match status" value="1"/>
</dbReference>
<proteinExistence type="inferred from homology"/>
<keyword evidence="7" id="KW-1185">Reference proteome</keyword>
<protein>
    <submittedName>
        <fullName evidence="6">RND family efflux transporter, MFP subunit</fullName>
    </submittedName>
</protein>
<dbReference type="Gene3D" id="1.10.287.470">
    <property type="entry name" value="Helix hairpin bin"/>
    <property type="match status" value="1"/>
</dbReference>
<dbReference type="SUPFAM" id="SSF111369">
    <property type="entry name" value="HlyD-like secretion proteins"/>
    <property type="match status" value="1"/>
</dbReference>
<dbReference type="GO" id="GO:0015562">
    <property type="term" value="F:efflux transmembrane transporter activity"/>
    <property type="evidence" value="ECO:0007669"/>
    <property type="project" value="TreeGrafter"/>
</dbReference>
<dbReference type="InterPro" id="IPR006143">
    <property type="entry name" value="RND_pump_MFP"/>
</dbReference>
<dbReference type="STRING" id="713588.SAMN05421789_10635"/>
<dbReference type="Pfam" id="PF25876">
    <property type="entry name" value="HH_MFP_RND"/>
    <property type="match status" value="1"/>
</dbReference>
<dbReference type="RefSeq" id="WP_076386902.1">
    <property type="nucleotide sequence ID" value="NZ_FTOI01000006.1"/>
</dbReference>